<dbReference type="EMBL" id="JARBHB010000003">
    <property type="protein sequence ID" value="KAJ8890945.1"/>
    <property type="molecule type" value="Genomic_DNA"/>
</dbReference>
<reference evidence="2 3" key="1">
    <citation type="submission" date="2023-02" db="EMBL/GenBank/DDBJ databases">
        <title>LHISI_Scaffold_Assembly.</title>
        <authorList>
            <person name="Stuart O.P."/>
            <person name="Cleave R."/>
            <person name="Magrath M.J.L."/>
            <person name="Mikheyev A.S."/>
        </authorList>
    </citation>
    <scope>NUCLEOTIDE SEQUENCE [LARGE SCALE GENOMIC DNA]</scope>
    <source>
        <strain evidence="2">Daus_M_001</strain>
        <tissue evidence="2">Leg muscle</tissue>
    </source>
</reference>
<keyword evidence="3" id="KW-1185">Reference proteome</keyword>
<gene>
    <name evidence="2" type="ORF">PR048_010454</name>
</gene>
<dbReference type="SUPFAM" id="SSF56672">
    <property type="entry name" value="DNA/RNA polymerases"/>
    <property type="match status" value="1"/>
</dbReference>
<evidence type="ECO:0000313" key="2">
    <source>
        <dbReference type="EMBL" id="KAJ8890945.1"/>
    </source>
</evidence>
<evidence type="ECO:0000256" key="1">
    <source>
        <dbReference type="SAM" id="MobiDB-lite"/>
    </source>
</evidence>
<comment type="caution">
    <text evidence="2">The sequence shown here is derived from an EMBL/GenBank/DDBJ whole genome shotgun (WGS) entry which is preliminary data.</text>
</comment>
<dbReference type="Proteomes" id="UP001159363">
    <property type="component" value="Chromosome 3"/>
</dbReference>
<accession>A0ABQ9I2T4</accession>
<protein>
    <submittedName>
        <fullName evidence="2">Uncharacterized protein</fullName>
    </submittedName>
</protein>
<dbReference type="InterPro" id="IPR043128">
    <property type="entry name" value="Rev_trsase/Diguanyl_cyclase"/>
</dbReference>
<organism evidence="2 3">
    <name type="scientific">Dryococelus australis</name>
    <dbReference type="NCBI Taxonomy" id="614101"/>
    <lineage>
        <taxon>Eukaryota</taxon>
        <taxon>Metazoa</taxon>
        <taxon>Ecdysozoa</taxon>
        <taxon>Arthropoda</taxon>
        <taxon>Hexapoda</taxon>
        <taxon>Insecta</taxon>
        <taxon>Pterygota</taxon>
        <taxon>Neoptera</taxon>
        <taxon>Polyneoptera</taxon>
        <taxon>Phasmatodea</taxon>
        <taxon>Verophasmatodea</taxon>
        <taxon>Anareolatae</taxon>
        <taxon>Phasmatidae</taxon>
        <taxon>Eurycanthinae</taxon>
        <taxon>Dryococelus</taxon>
    </lineage>
</organism>
<feature type="region of interest" description="Disordered" evidence="1">
    <location>
        <begin position="128"/>
        <end position="152"/>
    </location>
</feature>
<dbReference type="InterPro" id="IPR043502">
    <property type="entry name" value="DNA/RNA_pol_sf"/>
</dbReference>
<evidence type="ECO:0000313" key="3">
    <source>
        <dbReference type="Proteomes" id="UP001159363"/>
    </source>
</evidence>
<proteinExistence type="predicted"/>
<name>A0ABQ9I2T4_9NEOP</name>
<dbReference type="Gene3D" id="3.30.70.270">
    <property type="match status" value="1"/>
</dbReference>
<feature type="region of interest" description="Disordered" evidence="1">
    <location>
        <begin position="343"/>
        <end position="366"/>
    </location>
</feature>
<sequence>MWRGMCKSSSINYGYGFRGLHVRLTCRPSNMSVIWLVGDLFVTDLWQPLLMLYGLAVKPCGLGFNRNIPKSVLIPSHKRWTRYFEDRVSKLWGSVALVTFLIETWFPSGNMIELTRASTRSSRGPFPSFGPAKADVANETRPTRDAMSGCDVPLGRTLASGGRRWLQAGRPPYVKLSGHSAPSTVADRSLEETDMCSSLCRLHRISRNLAENELTIGGYLNYGPATISTLTLMGKGAGKAILDKGEHRSGGMTGNQCTSVNAHVASDEWPEVFLGVMSLQATTMNSCMSSGVVGTMLYTLSFSVPHRKKSRCLRLRSGEQAGHFSTPPRLIHRVGGATGAERLALSPPTKANRVQSPAGSPDFRKWESRRTMPLVGGFSRGSPVSFPPPLHSGAAPYSLQSPSSALKTSLLRAAQISSLHLHKTFEERLDNLRIVLFALRNAGLTVNPEKVTRANTYVGYLGFIISEGKLLMDPEKIRPPLPEYPIMGDRKFALLATCRSPPVFCNLSGRLFPDLIESVINRDIFWSEVNALSLGYAMQPLYDVFGLQTFHDYMLDCALHSTDVTQWRSHEPEAV</sequence>